<dbReference type="PANTHER" id="PTHR47354:SF7">
    <property type="entry name" value="NAD(P)H-FLAVIN REDUCTASE"/>
    <property type="match status" value="1"/>
</dbReference>
<dbReference type="InterPro" id="IPR012675">
    <property type="entry name" value="Beta-grasp_dom_sf"/>
</dbReference>
<accession>A0A1I2VNU0</accession>
<name>A0A1I2VNU0_9GAMM</name>
<evidence type="ECO:0000259" key="5">
    <source>
        <dbReference type="PROSITE" id="PS51384"/>
    </source>
</evidence>
<dbReference type="InterPro" id="IPR001433">
    <property type="entry name" value="OxRdtase_FAD/NAD-bd"/>
</dbReference>
<evidence type="ECO:0000313" key="6">
    <source>
        <dbReference type="EMBL" id="SFG90800.1"/>
    </source>
</evidence>
<dbReference type="PROSITE" id="PS51085">
    <property type="entry name" value="2FE2S_FER_2"/>
    <property type="match status" value="1"/>
</dbReference>
<proteinExistence type="inferred from homology"/>
<dbReference type="Gene3D" id="2.40.30.10">
    <property type="entry name" value="Translation factors"/>
    <property type="match status" value="1"/>
</dbReference>
<dbReference type="InterPro" id="IPR001041">
    <property type="entry name" value="2Fe-2S_ferredoxin-type"/>
</dbReference>
<dbReference type="Gene3D" id="3.40.50.80">
    <property type="entry name" value="Nucleotide-binding domain of ferredoxin-NADP reductase (FNR) module"/>
    <property type="match status" value="1"/>
</dbReference>
<comment type="similarity">
    <text evidence="3">Belongs to the Fre/LuxG FAD/NAD(P) flavoprotein oxidoreductase family.</text>
</comment>
<dbReference type="GO" id="GO:0051536">
    <property type="term" value="F:iron-sulfur cluster binding"/>
    <property type="evidence" value="ECO:0007669"/>
    <property type="project" value="InterPro"/>
</dbReference>
<dbReference type="OrthoDB" id="9806195at2"/>
<protein>
    <submittedName>
        <fullName evidence="6">CDP-4-dehydro-6-deoxyglucose reductase</fullName>
    </submittedName>
</protein>
<dbReference type="GO" id="GO:0016491">
    <property type="term" value="F:oxidoreductase activity"/>
    <property type="evidence" value="ECO:0007669"/>
    <property type="project" value="UniProtKB-KW"/>
</dbReference>
<dbReference type="RefSeq" id="WP_090730406.1">
    <property type="nucleotide sequence ID" value="NZ_FOOU01000018.1"/>
</dbReference>
<evidence type="ECO:0000256" key="1">
    <source>
        <dbReference type="ARBA" id="ARBA00023002"/>
    </source>
</evidence>
<dbReference type="STRING" id="1045558.SAMN05216175_11824"/>
<dbReference type="Pfam" id="PF00111">
    <property type="entry name" value="Fer2"/>
    <property type="match status" value="1"/>
</dbReference>
<dbReference type="CDD" id="cd00207">
    <property type="entry name" value="fer2"/>
    <property type="match status" value="1"/>
</dbReference>
<feature type="domain" description="2Fe-2S ferredoxin-type" evidence="4">
    <location>
        <begin position="12"/>
        <end position="108"/>
    </location>
</feature>
<reference evidence="7" key="1">
    <citation type="submission" date="2016-10" db="EMBL/GenBank/DDBJ databases">
        <authorList>
            <person name="Varghese N."/>
            <person name="Submissions S."/>
        </authorList>
    </citation>
    <scope>NUCLEOTIDE SEQUENCE [LARGE SCALE GENOMIC DNA]</scope>
    <source>
        <strain evidence="7">CGMCC 1.10971</strain>
    </source>
</reference>
<dbReference type="EMBL" id="FOOU01000018">
    <property type="protein sequence ID" value="SFG90800.1"/>
    <property type="molecule type" value="Genomic_DNA"/>
</dbReference>
<organism evidence="6 7">
    <name type="scientific">Neptunomonas qingdaonensis</name>
    <dbReference type="NCBI Taxonomy" id="1045558"/>
    <lineage>
        <taxon>Bacteria</taxon>
        <taxon>Pseudomonadati</taxon>
        <taxon>Pseudomonadota</taxon>
        <taxon>Gammaproteobacteria</taxon>
        <taxon>Oceanospirillales</taxon>
        <taxon>Oceanospirillaceae</taxon>
        <taxon>Neptunomonas</taxon>
    </lineage>
</organism>
<dbReference type="GO" id="GO:0008218">
    <property type="term" value="P:bioluminescence"/>
    <property type="evidence" value="ECO:0007669"/>
    <property type="project" value="UniProtKB-KW"/>
</dbReference>
<dbReference type="CDD" id="cd06189">
    <property type="entry name" value="flavin_oxioreductase"/>
    <property type="match status" value="1"/>
</dbReference>
<dbReference type="InterPro" id="IPR050415">
    <property type="entry name" value="MRET"/>
</dbReference>
<keyword evidence="2" id="KW-0455">Luminescence</keyword>
<evidence type="ECO:0000259" key="4">
    <source>
        <dbReference type="PROSITE" id="PS51085"/>
    </source>
</evidence>
<dbReference type="PROSITE" id="PS51384">
    <property type="entry name" value="FAD_FR"/>
    <property type="match status" value="1"/>
</dbReference>
<dbReference type="Gene3D" id="3.10.20.30">
    <property type="match status" value="1"/>
</dbReference>
<gene>
    <name evidence="6" type="ORF">SAMN05216175_11824</name>
</gene>
<dbReference type="AlphaFoldDB" id="A0A1I2VNU0"/>
<evidence type="ECO:0000256" key="3">
    <source>
        <dbReference type="ARBA" id="ARBA00038177"/>
    </source>
</evidence>
<sequence>MTVRPVNISKCYQICLNDRLQLLECNPDETLLQVIERYGYRMPRSCQNGVCQICEYQLLSGEVWQRYPEKHLLAGPDSSENNTQTPVLGLACTSVVMKDCRVNIKGLKGPGEQDLKRLKCDIAKVEKISKDVYRVSLVLPATASQSVTYFAGQYLDIVMPDGEQASFSIGSAPEAARNLELHVRHAPGSKLSSAILAFLQTSKSVEVELPKGDCYLQAEKLQADQPIILAAASTGFSQVKSIMEHLLASGVKNPIHLYWGARVAADLYLPELPKQWAAENDNVTYHPVVSEPGDSCGWTGRVDLLPDAIGQDFDSLENVSVYTSGSPAMVYALLDALEAKGLKEAQMHSDVFSYAPRPVK</sequence>
<evidence type="ECO:0000313" key="7">
    <source>
        <dbReference type="Proteomes" id="UP000198623"/>
    </source>
</evidence>
<evidence type="ECO:0000256" key="2">
    <source>
        <dbReference type="ARBA" id="ARBA00023223"/>
    </source>
</evidence>
<dbReference type="Proteomes" id="UP000198623">
    <property type="component" value="Unassembled WGS sequence"/>
</dbReference>
<keyword evidence="7" id="KW-1185">Reference proteome</keyword>
<dbReference type="InterPro" id="IPR039261">
    <property type="entry name" value="FNR_nucleotide-bd"/>
</dbReference>
<dbReference type="Pfam" id="PF00175">
    <property type="entry name" value="NAD_binding_1"/>
    <property type="match status" value="1"/>
</dbReference>
<dbReference type="SUPFAM" id="SSF63380">
    <property type="entry name" value="Riboflavin synthase domain-like"/>
    <property type="match status" value="1"/>
</dbReference>
<feature type="domain" description="FAD-binding FR-type" evidence="5">
    <location>
        <begin position="115"/>
        <end position="217"/>
    </location>
</feature>
<dbReference type="InterPro" id="IPR017938">
    <property type="entry name" value="Riboflavin_synthase-like_b-brl"/>
</dbReference>
<dbReference type="PRINTS" id="PR00410">
    <property type="entry name" value="PHEHYDRXLASE"/>
</dbReference>
<dbReference type="Pfam" id="PF00970">
    <property type="entry name" value="FAD_binding_6"/>
    <property type="match status" value="1"/>
</dbReference>
<keyword evidence="1" id="KW-0560">Oxidoreductase</keyword>
<dbReference type="SUPFAM" id="SSF54292">
    <property type="entry name" value="2Fe-2S ferredoxin-like"/>
    <property type="match status" value="1"/>
</dbReference>
<dbReference type="InterPro" id="IPR036010">
    <property type="entry name" value="2Fe-2S_ferredoxin-like_sf"/>
</dbReference>
<dbReference type="InterPro" id="IPR008333">
    <property type="entry name" value="Cbr1-like_FAD-bd_dom"/>
</dbReference>
<dbReference type="PANTHER" id="PTHR47354">
    <property type="entry name" value="NADH OXIDOREDUCTASE HCR"/>
    <property type="match status" value="1"/>
</dbReference>
<dbReference type="SUPFAM" id="SSF52343">
    <property type="entry name" value="Ferredoxin reductase-like, C-terminal NADP-linked domain"/>
    <property type="match status" value="1"/>
</dbReference>
<dbReference type="InterPro" id="IPR017927">
    <property type="entry name" value="FAD-bd_FR_type"/>
</dbReference>